<dbReference type="STRING" id="3988.B9S969"/>
<evidence type="ECO:0000256" key="3">
    <source>
        <dbReference type="ARBA" id="ARBA00022525"/>
    </source>
</evidence>
<dbReference type="eggNOG" id="ENOG502SWHJ">
    <property type="taxonomic scope" value="Eukaryota"/>
</dbReference>
<keyword evidence="5" id="KW-0325">Glycoprotein</keyword>
<proteinExistence type="inferred from homology"/>
<keyword evidence="6" id="KW-0379">Hydroxylation</keyword>
<feature type="signal peptide" evidence="8">
    <location>
        <begin position="1"/>
        <end position="22"/>
    </location>
</feature>
<comment type="similarity">
    <text evidence="2">Belongs to the CLV3/ESR signal peptide family.</text>
</comment>
<feature type="chain" id="PRO_5002891257" description="CLAVATA3/ESR (CLE)-related protein" evidence="8">
    <location>
        <begin position="23"/>
        <end position="80"/>
    </location>
</feature>
<evidence type="ECO:0000256" key="4">
    <source>
        <dbReference type="ARBA" id="ARBA00022729"/>
    </source>
</evidence>
<dbReference type="AlphaFoldDB" id="B9S969"/>
<dbReference type="GO" id="GO:0033612">
    <property type="term" value="F:receptor serine/threonine kinase binding"/>
    <property type="evidence" value="ECO:0000318"/>
    <property type="project" value="GO_Central"/>
</dbReference>
<dbReference type="PANTHER" id="PTHR33869:SF5">
    <property type="entry name" value="CLAVATA3_ESR (CLE)-RELATED PROTEIN 4"/>
    <property type="match status" value="1"/>
</dbReference>
<keyword evidence="4 8" id="KW-0732">Signal</keyword>
<dbReference type="Proteomes" id="UP000008311">
    <property type="component" value="Unassembled WGS sequence"/>
</dbReference>
<evidence type="ECO:0000313" key="9">
    <source>
        <dbReference type="EMBL" id="EEF39838.1"/>
    </source>
</evidence>
<reference evidence="10" key="1">
    <citation type="journal article" date="2010" name="Nat. Biotechnol.">
        <title>Draft genome sequence of the oilseed species Ricinus communis.</title>
        <authorList>
            <person name="Chan A.P."/>
            <person name="Crabtree J."/>
            <person name="Zhao Q."/>
            <person name="Lorenzi H."/>
            <person name="Orvis J."/>
            <person name="Puiu D."/>
            <person name="Melake-Berhan A."/>
            <person name="Jones K.M."/>
            <person name="Redman J."/>
            <person name="Chen G."/>
            <person name="Cahoon E.B."/>
            <person name="Gedil M."/>
            <person name="Stanke M."/>
            <person name="Haas B.J."/>
            <person name="Wortman J.R."/>
            <person name="Fraser-Liggett C.M."/>
            <person name="Ravel J."/>
            <person name="Rabinowicz P.D."/>
        </authorList>
    </citation>
    <scope>NUCLEOTIDE SEQUENCE [LARGE SCALE GENOMIC DNA]</scope>
    <source>
        <strain evidence="10">cv. Hale</strain>
    </source>
</reference>
<evidence type="ECO:0000256" key="7">
    <source>
        <dbReference type="SAM" id="MobiDB-lite"/>
    </source>
</evidence>
<dbReference type="PANTHER" id="PTHR33869">
    <property type="entry name" value="CLAVATA3/ESR (CLE)-RELATED PROTEIN 3"/>
    <property type="match status" value="1"/>
</dbReference>
<keyword evidence="3" id="KW-0964">Secreted</keyword>
<dbReference type="EMBL" id="EQ973895">
    <property type="protein sequence ID" value="EEF39838.1"/>
    <property type="molecule type" value="Genomic_DNA"/>
</dbReference>
<accession>B9S969</accession>
<organism evidence="9 10">
    <name type="scientific">Ricinus communis</name>
    <name type="common">Castor bean</name>
    <dbReference type="NCBI Taxonomy" id="3988"/>
    <lineage>
        <taxon>Eukaryota</taxon>
        <taxon>Viridiplantae</taxon>
        <taxon>Streptophyta</taxon>
        <taxon>Embryophyta</taxon>
        <taxon>Tracheophyta</taxon>
        <taxon>Spermatophyta</taxon>
        <taxon>Magnoliopsida</taxon>
        <taxon>eudicotyledons</taxon>
        <taxon>Gunneridae</taxon>
        <taxon>Pentapetalae</taxon>
        <taxon>rosids</taxon>
        <taxon>fabids</taxon>
        <taxon>Malpighiales</taxon>
        <taxon>Euphorbiaceae</taxon>
        <taxon>Acalyphoideae</taxon>
        <taxon>Acalypheae</taxon>
        <taxon>Ricinus</taxon>
    </lineage>
</organism>
<comment type="subcellular location">
    <subcellularLocation>
        <location evidence="1">Secreted</location>
        <location evidence="1">Extracellular space</location>
    </subcellularLocation>
</comment>
<dbReference type="InterPro" id="IPR039616">
    <property type="entry name" value="CLE1-4"/>
</dbReference>
<evidence type="ECO:0000256" key="1">
    <source>
        <dbReference type="ARBA" id="ARBA00004239"/>
    </source>
</evidence>
<feature type="region of interest" description="Disordered" evidence="7">
    <location>
        <begin position="49"/>
        <end position="80"/>
    </location>
</feature>
<sequence length="80" mass="9002">MANLRFYGCLFLIFLAFSSSESRPLDPSLMRRNLIRSIRAMGETEVYSVRQGKERISKGQLGSKRASPGGPDPHHHSINQ</sequence>
<evidence type="ECO:0000256" key="2">
    <source>
        <dbReference type="ARBA" id="ARBA00005416"/>
    </source>
</evidence>
<evidence type="ECO:0000256" key="5">
    <source>
        <dbReference type="ARBA" id="ARBA00023180"/>
    </source>
</evidence>
<gene>
    <name evidence="9" type="ORF">RCOM_1013830</name>
</gene>
<evidence type="ECO:0008006" key="11">
    <source>
        <dbReference type="Google" id="ProtNLM"/>
    </source>
</evidence>
<evidence type="ECO:0000313" key="10">
    <source>
        <dbReference type="Proteomes" id="UP000008311"/>
    </source>
</evidence>
<dbReference type="GO" id="GO:0005576">
    <property type="term" value="C:extracellular region"/>
    <property type="evidence" value="ECO:0007669"/>
    <property type="project" value="UniProtKB-SubCell"/>
</dbReference>
<protein>
    <recommendedName>
        <fullName evidence="11">CLAVATA3/ESR (CLE)-related protein</fullName>
    </recommendedName>
</protein>
<keyword evidence="10" id="KW-1185">Reference proteome</keyword>
<name>B9S969_RICCO</name>
<evidence type="ECO:0000256" key="8">
    <source>
        <dbReference type="SAM" id="SignalP"/>
    </source>
</evidence>
<evidence type="ECO:0000256" key="6">
    <source>
        <dbReference type="ARBA" id="ARBA00023278"/>
    </source>
</evidence>
<dbReference type="InParanoid" id="B9S969"/>